<feature type="compositionally biased region" description="Basic and acidic residues" evidence="1">
    <location>
        <begin position="1"/>
        <end position="40"/>
    </location>
</feature>
<dbReference type="AlphaFoldDB" id="A0A1J7GMH1"/>
<keyword evidence="3" id="KW-1185">Reference proteome</keyword>
<dbReference type="Gramene" id="OIW01638">
    <property type="protein sequence ID" value="OIW01638"/>
    <property type="gene ID" value="TanjilG_14637"/>
</dbReference>
<name>A0A1J7GMH1_LUPAN</name>
<proteinExistence type="predicted"/>
<sequence>MRAKEKERNFEGEKQEGELVHSVERGNENEFGRGNKERINGNKGKCKSFAPFHSQNPRDLQPIPSQPSIEELHYEALDKVEKSALSQATQLLSSSQTLGTVHINGPTRQKPQPLIQIGATSNTPIQPSNSGMSLSTNARDYNNSFPCQPHNYASTDIDLSNLVDKVSLEDMGNDRGPIIEPENRPTRVRKKPFWNTDYVEK</sequence>
<accession>A0A1J7GMH1</accession>
<gene>
    <name evidence="2" type="ORF">TanjilG_14637</name>
</gene>
<feature type="region of interest" description="Disordered" evidence="1">
    <location>
        <begin position="1"/>
        <end position="69"/>
    </location>
</feature>
<evidence type="ECO:0000256" key="1">
    <source>
        <dbReference type="SAM" id="MobiDB-lite"/>
    </source>
</evidence>
<evidence type="ECO:0000313" key="2">
    <source>
        <dbReference type="EMBL" id="OIW01638.1"/>
    </source>
</evidence>
<protein>
    <submittedName>
        <fullName evidence="2">Uncharacterized protein</fullName>
    </submittedName>
</protein>
<reference evidence="2 3" key="1">
    <citation type="journal article" date="2017" name="Plant Biotechnol. J.">
        <title>A comprehensive draft genome sequence for lupin (Lupinus angustifolius), an emerging health food: insights into plant-microbe interactions and legume evolution.</title>
        <authorList>
            <person name="Hane J.K."/>
            <person name="Ming Y."/>
            <person name="Kamphuis L.G."/>
            <person name="Nelson M.N."/>
            <person name="Garg G."/>
            <person name="Atkins C.A."/>
            <person name="Bayer P.E."/>
            <person name="Bravo A."/>
            <person name="Bringans S."/>
            <person name="Cannon S."/>
            <person name="Edwards D."/>
            <person name="Foley R."/>
            <person name="Gao L.L."/>
            <person name="Harrison M.J."/>
            <person name="Huang W."/>
            <person name="Hurgobin B."/>
            <person name="Li S."/>
            <person name="Liu C.W."/>
            <person name="McGrath A."/>
            <person name="Morahan G."/>
            <person name="Murray J."/>
            <person name="Weller J."/>
            <person name="Jian J."/>
            <person name="Singh K.B."/>
        </authorList>
    </citation>
    <scope>NUCLEOTIDE SEQUENCE [LARGE SCALE GENOMIC DNA]</scope>
    <source>
        <strain evidence="3">cv. Tanjil</strain>
        <tissue evidence="2">Whole plant</tissue>
    </source>
</reference>
<evidence type="ECO:0000313" key="3">
    <source>
        <dbReference type="Proteomes" id="UP000188354"/>
    </source>
</evidence>
<dbReference type="Proteomes" id="UP000188354">
    <property type="component" value="Chromosome LG11"/>
</dbReference>
<dbReference type="EMBL" id="CM007371">
    <property type="protein sequence ID" value="OIW01638.1"/>
    <property type="molecule type" value="Genomic_DNA"/>
</dbReference>
<organism evidence="2 3">
    <name type="scientific">Lupinus angustifolius</name>
    <name type="common">Narrow-leaved blue lupine</name>
    <dbReference type="NCBI Taxonomy" id="3871"/>
    <lineage>
        <taxon>Eukaryota</taxon>
        <taxon>Viridiplantae</taxon>
        <taxon>Streptophyta</taxon>
        <taxon>Embryophyta</taxon>
        <taxon>Tracheophyta</taxon>
        <taxon>Spermatophyta</taxon>
        <taxon>Magnoliopsida</taxon>
        <taxon>eudicotyledons</taxon>
        <taxon>Gunneridae</taxon>
        <taxon>Pentapetalae</taxon>
        <taxon>rosids</taxon>
        <taxon>fabids</taxon>
        <taxon>Fabales</taxon>
        <taxon>Fabaceae</taxon>
        <taxon>Papilionoideae</taxon>
        <taxon>50 kb inversion clade</taxon>
        <taxon>genistoids sensu lato</taxon>
        <taxon>core genistoids</taxon>
        <taxon>Genisteae</taxon>
        <taxon>Lupinus</taxon>
    </lineage>
</organism>